<keyword evidence="2" id="KW-1185">Reference proteome</keyword>
<organism evidence="1 2">
    <name type="scientific">Clostridium faecium</name>
    <dbReference type="NCBI Taxonomy" id="2762223"/>
    <lineage>
        <taxon>Bacteria</taxon>
        <taxon>Bacillati</taxon>
        <taxon>Bacillota</taxon>
        <taxon>Clostridia</taxon>
        <taxon>Eubacteriales</taxon>
        <taxon>Clostridiaceae</taxon>
        <taxon>Clostridium</taxon>
    </lineage>
</organism>
<dbReference type="RefSeq" id="WP_191741734.1">
    <property type="nucleotide sequence ID" value="NZ_JACSQB010000178.1"/>
</dbReference>
<protein>
    <submittedName>
        <fullName evidence="1">Uncharacterized protein</fullName>
    </submittedName>
</protein>
<evidence type="ECO:0000313" key="1">
    <source>
        <dbReference type="EMBL" id="MBD8048804.1"/>
    </source>
</evidence>
<sequence length="73" mass="8696">MLVLEDFEPLTIEEFQDLKLNAPTFQAGDINVCRKFYEYNKELLIDPVFVRNKDYCMIISKNEPEDENLTYID</sequence>
<evidence type="ECO:0000313" key="2">
    <source>
        <dbReference type="Proteomes" id="UP000627166"/>
    </source>
</evidence>
<name>A0ABR8YY92_9CLOT</name>
<proteinExistence type="predicted"/>
<comment type="caution">
    <text evidence="1">The sequence shown here is derived from an EMBL/GenBank/DDBJ whole genome shotgun (WGS) entry which is preliminary data.</text>
</comment>
<reference evidence="1 2" key="1">
    <citation type="submission" date="2020-08" db="EMBL/GenBank/DDBJ databases">
        <title>A Genomic Blueprint of the Chicken Gut Microbiome.</title>
        <authorList>
            <person name="Gilroy R."/>
            <person name="Ravi A."/>
            <person name="Getino M."/>
            <person name="Pursley I."/>
            <person name="Horton D.L."/>
            <person name="Alikhan N.-F."/>
            <person name="Baker D."/>
            <person name="Gharbi K."/>
            <person name="Hall N."/>
            <person name="Watson M."/>
            <person name="Adriaenssens E.M."/>
            <person name="Foster-Nyarko E."/>
            <person name="Jarju S."/>
            <person name="Secka A."/>
            <person name="Antonio M."/>
            <person name="Oren A."/>
            <person name="Chaudhuri R."/>
            <person name="La Ragione R.M."/>
            <person name="Hildebrand F."/>
            <person name="Pallen M.J."/>
        </authorList>
    </citation>
    <scope>NUCLEOTIDE SEQUENCE [LARGE SCALE GENOMIC DNA]</scope>
    <source>
        <strain evidence="1 2">N37</strain>
    </source>
</reference>
<dbReference type="EMBL" id="JACSQB010000178">
    <property type="protein sequence ID" value="MBD8048804.1"/>
    <property type="molecule type" value="Genomic_DNA"/>
</dbReference>
<accession>A0ABR8YY92</accession>
<dbReference type="Proteomes" id="UP000627166">
    <property type="component" value="Unassembled WGS sequence"/>
</dbReference>
<gene>
    <name evidence="1" type="ORF">H9637_17535</name>
</gene>